<keyword evidence="6" id="KW-0999">Mitochondrion inner membrane</keyword>
<dbReference type="OrthoDB" id="10250268at2759"/>
<keyword evidence="12" id="KW-1185">Reference proteome</keyword>
<proteinExistence type="inferred from homology"/>
<dbReference type="EMBL" id="CABVLU010000002">
    <property type="protein sequence ID" value="VVT51707.1"/>
    <property type="molecule type" value="Genomic_DNA"/>
</dbReference>
<evidence type="ECO:0000256" key="8">
    <source>
        <dbReference type="ARBA" id="ARBA00023128"/>
    </source>
</evidence>
<dbReference type="InterPro" id="IPR016464">
    <property type="entry name" value="NADH_Ub_cplx-1_asu_su-2"/>
</dbReference>
<dbReference type="InterPro" id="IPR036249">
    <property type="entry name" value="Thioredoxin-like_sf"/>
</dbReference>
<evidence type="ECO:0000256" key="6">
    <source>
        <dbReference type="ARBA" id="ARBA00022792"/>
    </source>
</evidence>
<evidence type="ECO:0000256" key="7">
    <source>
        <dbReference type="ARBA" id="ARBA00022982"/>
    </source>
</evidence>
<keyword evidence="5" id="KW-0679">Respiratory chain</keyword>
<reference evidence="11 12" key="1">
    <citation type="submission" date="2019-09" db="EMBL/GenBank/DDBJ databases">
        <authorList>
            <person name="Brejova B."/>
        </authorList>
    </citation>
    <scope>NUCLEOTIDE SEQUENCE [LARGE SCALE GENOMIC DNA]</scope>
</reference>
<evidence type="ECO:0000256" key="1">
    <source>
        <dbReference type="ARBA" id="ARBA00003195"/>
    </source>
</evidence>
<comment type="similarity">
    <text evidence="3">Belongs to the complex I NDUFA2 subunit family.</text>
</comment>
<name>A0A5E8BMH6_9ASCO</name>
<dbReference type="Pfam" id="PF05047">
    <property type="entry name" value="L51_S25_CI-B8"/>
    <property type="match status" value="1"/>
</dbReference>
<dbReference type="SMART" id="SM00916">
    <property type="entry name" value="L51_S25_CI-B8"/>
    <property type="match status" value="1"/>
</dbReference>
<dbReference type="Gene3D" id="3.40.30.10">
    <property type="entry name" value="Glutaredoxin"/>
    <property type="match status" value="1"/>
</dbReference>
<dbReference type="SUPFAM" id="SSF52833">
    <property type="entry name" value="Thioredoxin-like"/>
    <property type="match status" value="1"/>
</dbReference>
<dbReference type="RefSeq" id="XP_031853795.1">
    <property type="nucleotide sequence ID" value="XM_031997904.1"/>
</dbReference>
<dbReference type="Proteomes" id="UP000398389">
    <property type="component" value="Unassembled WGS sequence"/>
</dbReference>
<keyword evidence="4" id="KW-0813">Transport</keyword>
<keyword evidence="8" id="KW-0496">Mitochondrion</keyword>
<evidence type="ECO:0000256" key="3">
    <source>
        <dbReference type="ARBA" id="ARBA00008939"/>
    </source>
</evidence>
<comment type="function">
    <text evidence="1">Accessory subunit of the mitochondrial membrane respiratory chain NADH dehydrogenase (Complex I), that is believed not to be involved in catalysis. Complex I functions in the transfer of electrons from NADH to the respiratory chain. The immediate electron acceptor for the enzyme is believed to be ubiquinone.</text>
</comment>
<organism evidence="11 12">
    <name type="scientific">Magnusiomyces paraingens</name>
    <dbReference type="NCBI Taxonomy" id="2606893"/>
    <lineage>
        <taxon>Eukaryota</taxon>
        <taxon>Fungi</taxon>
        <taxon>Dikarya</taxon>
        <taxon>Ascomycota</taxon>
        <taxon>Saccharomycotina</taxon>
        <taxon>Dipodascomycetes</taxon>
        <taxon>Dipodascales</taxon>
        <taxon>Dipodascaceae</taxon>
        <taxon>Magnusiomyces</taxon>
    </lineage>
</organism>
<evidence type="ECO:0000256" key="5">
    <source>
        <dbReference type="ARBA" id="ARBA00022660"/>
    </source>
</evidence>
<sequence length="93" mass="10446">MSSKYVFPRALKELRFHFSQTGEASAPLKTFLSRAYPVIKKHNPSTPVLIREAAGVRPTLYARFEFGREAKLSLEGVPEEQIEGAIQKLVANE</sequence>
<dbReference type="GeneID" id="43582004"/>
<keyword evidence="7" id="KW-0249">Electron transport</keyword>
<comment type="subcellular location">
    <subcellularLocation>
        <location evidence="2">Mitochondrion inner membrane</location>
        <topology evidence="2">Peripheral membrane protein</topology>
        <orientation evidence="2">Matrix side</orientation>
    </subcellularLocation>
</comment>
<dbReference type="AlphaFoldDB" id="A0A5E8BMH6"/>
<dbReference type="PANTHER" id="PTHR12878:SF0">
    <property type="entry name" value="NADH DEHYDROGENASE [UBIQUINONE] 1 ALPHA SUBCOMPLEX SUBUNIT 2"/>
    <property type="match status" value="1"/>
</dbReference>
<evidence type="ECO:0000256" key="4">
    <source>
        <dbReference type="ARBA" id="ARBA00022448"/>
    </source>
</evidence>
<dbReference type="PANTHER" id="PTHR12878">
    <property type="entry name" value="NADH-UBIQUINONE OXIDOREDUCTASE B8 SUBUNIT"/>
    <property type="match status" value="1"/>
</dbReference>
<feature type="domain" description="Ribosomal protein/NADH dehydrogenase" evidence="10">
    <location>
        <begin position="20"/>
        <end position="93"/>
    </location>
</feature>
<protein>
    <recommendedName>
        <fullName evidence="10">Ribosomal protein/NADH dehydrogenase domain-containing protein</fullName>
    </recommendedName>
</protein>
<dbReference type="InterPro" id="IPR007741">
    <property type="entry name" value="Ribosomal_mL43/mS25/NADH_DH"/>
</dbReference>
<gene>
    <name evidence="11" type="ORF">SAPINGB_P003186</name>
</gene>
<dbReference type="PIRSF" id="PIRSF005822">
    <property type="entry name" value="NDUA2"/>
    <property type="match status" value="1"/>
</dbReference>
<accession>A0A5E8BMH6</accession>
<dbReference type="GO" id="GO:0005743">
    <property type="term" value="C:mitochondrial inner membrane"/>
    <property type="evidence" value="ECO:0007669"/>
    <property type="project" value="UniProtKB-SubCell"/>
</dbReference>
<evidence type="ECO:0000256" key="2">
    <source>
        <dbReference type="ARBA" id="ARBA00004443"/>
    </source>
</evidence>
<evidence type="ECO:0000313" key="12">
    <source>
        <dbReference type="Proteomes" id="UP000398389"/>
    </source>
</evidence>
<evidence type="ECO:0000256" key="9">
    <source>
        <dbReference type="ARBA" id="ARBA00023136"/>
    </source>
</evidence>
<keyword evidence="9" id="KW-0472">Membrane</keyword>
<evidence type="ECO:0000313" key="11">
    <source>
        <dbReference type="EMBL" id="VVT51707.1"/>
    </source>
</evidence>
<evidence type="ECO:0000259" key="10">
    <source>
        <dbReference type="SMART" id="SM00916"/>
    </source>
</evidence>